<proteinExistence type="predicted"/>
<gene>
    <name evidence="2" type="ORF">HW532_15035</name>
</gene>
<feature type="compositionally biased region" description="Basic residues" evidence="1">
    <location>
        <begin position="1"/>
        <end position="15"/>
    </location>
</feature>
<evidence type="ECO:0000256" key="1">
    <source>
        <dbReference type="SAM" id="MobiDB-lite"/>
    </source>
</evidence>
<dbReference type="EMBL" id="CP058214">
    <property type="protein sequence ID" value="QPC43887.1"/>
    <property type="molecule type" value="Genomic_DNA"/>
</dbReference>
<dbReference type="Proteomes" id="UP000593594">
    <property type="component" value="Chromosome"/>
</dbReference>
<keyword evidence="3" id="KW-1185">Reference proteome</keyword>
<dbReference type="RefSeq" id="WP_213161250.1">
    <property type="nucleotide sequence ID" value="NZ_CP058214.1"/>
</dbReference>
<accession>A0A7S8HCM6</accession>
<protein>
    <submittedName>
        <fullName evidence="2">Uncharacterized protein</fullName>
    </submittedName>
</protein>
<dbReference type="KEGG" id="kmn:HW532_15035"/>
<reference evidence="2 3" key="1">
    <citation type="submission" date="2020-06" db="EMBL/GenBank/DDBJ databases">
        <title>Genome sequence of 2 isolates from Red Sea Mangroves.</title>
        <authorList>
            <person name="Sefrji F."/>
            <person name="Michoud G."/>
            <person name="Merlino G."/>
            <person name="Daffonchio D."/>
        </authorList>
    </citation>
    <scope>NUCLEOTIDE SEQUENCE [LARGE SCALE GENOMIC DNA]</scope>
    <source>
        <strain evidence="2 3">R1DC25</strain>
    </source>
</reference>
<evidence type="ECO:0000313" key="3">
    <source>
        <dbReference type="Proteomes" id="UP000593594"/>
    </source>
</evidence>
<sequence length="94" mass="10170">MTAKRTGKATGRKVAKTTTDGRQAVKATKGYKGHNAGSRKEQVHKAYDQKGHEAAMKLGQKLGLKDGTLKSWMGTWRRDAAKADTTEQPDAKAA</sequence>
<organism evidence="2 3">
    <name type="scientific">Kaustia mangrovi</name>
    <dbReference type="NCBI Taxonomy" id="2593653"/>
    <lineage>
        <taxon>Bacteria</taxon>
        <taxon>Pseudomonadati</taxon>
        <taxon>Pseudomonadota</taxon>
        <taxon>Alphaproteobacteria</taxon>
        <taxon>Hyphomicrobiales</taxon>
        <taxon>Parvibaculaceae</taxon>
        <taxon>Kaustia</taxon>
    </lineage>
</organism>
<dbReference type="AlphaFoldDB" id="A0A7S8HCM6"/>
<evidence type="ECO:0000313" key="2">
    <source>
        <dbReference type="EMBL" id="QPC43887.1"/>
    </source>
</evidence>
<feature type="region of interest" description="Disordered" evidence="1">
    <location>
        <begin position="1"/>
        <end position="40"/>
    </location>
</feature>
<name>A0A7S8HCM6_9HYPH</name>